<evidence type="ECO:0000313" key="3">
    <source>
        <dbReference type="Proteomes" id="UP000037210"/>
    </source>
</evidence>
<name>A0A0M0BPD9_9ARCH</name>
<organism evidence="2 3">
    <name type="scientific">miscellaneous Crenarchaeota group-15 archaeon DG-45</name>
    <dbReference type="NCBI Taxonomy" id="1685127"/>
    <lineage>
        <taxon>Archaea</taxon>
        <taxon>Candidatus Bathyarchaeota</taxon>
        <taxon>MCG-15</taxon>
    </lineage>
</organism>
<dbReference type="SUPFAM" id="SSF51182">
    <property type="entry name" value="RmlC-like cupins"/>
    <property type="match status" value="1"/>
</dbReference>
<dbReference type="PANTHER" id="PTHR36440">
    <property type="entry name" value="PUTATIVE (AFU_ORTHOLOGUE AFUA_8G07350)-RELATED"/>
    <property type="match status" value="1"/>
</dbReference>
<accession>A0A0M0BPD9</accession>
<sequence>MSPVKRVWELPEEPHPVLRNVMVRVLWSKRDDDGDATCVLVRCPVGSEIEEHAHSEQWDLVYVLEGKATMWVEGRGEFQITPGTFVAVPTGRRHRTFNIEEDLLIYSVFSPPTF</sequence>
<protein>
    <recommendedName>
        <fullName evidence="1">Cupin type-2 domain-containing protein</fullName>
    </recommendedName>
</protein>
<dbReference type="InterPro" id="IPR014710">
    <property type="entry name" value="RmlC-like_jellyroll"/>
</dbReference>
<dbReference type="InterPro" id="IPR053146">
    <property type="entry name" value="QDO-like"/>
</dbReference>
<dbReference type="Pfam" id="PF07883">
    <property type="entry name" value="Cupin_2"/>
    <property type="match status" value="1"/>
</dbReference>
<dbReference type="InterPro" id="IPR011051">
    <property type="entry name" value="RmlC_Cupin_sf"/>
</dbReference>
<dbReference type="PANTHER" id="PTHR36440:SF1">
    <property type="entry name" value="PUTATIVE (AFU_ORTHOLOGUE AFUA_8G07350)-RELATED"/>
    <property type="match status" value="1"/>
</dbReference>
<dbReference type="Gene3D" id="2.60.120.10">
    <property type="entry name" value="Jelly Rolls"/>
    <property type="match status" value="1"/>
</dbReference>
<dbReference type="CDD" id="cd02208">
    <property type="entry name" value="cupin_RmlC-like"/>
    <property type="match status" value="1"/>
</dbReference>
<dbReference type="InterPro" id="IPR013096">
    <property type="entry name" value="Cupin_2"/>
</dbReference>
<gene>
    <name evidence="2" type="ORF">AC482_04230</name>
</gene>
<evidence type="ECO:0000313" key="2">
    <source>
        <dbReference type="EMBL" id="KON30304.1"/>
    </source>
</evidence>
<reference evidence="2 3" key="1">
    <citation type="submission" date="2015-06" db="EMBL/GenBank/DDBJ databases">
        <title>New insights into the roles of widespread benthic archaea in carbon and nitrogen cycling.</title>
        <authorList>
            <person name="Lazar C.S."/>
            <person name="Baker B.J."/>
            <person name="Seitz K.W."/>
            <person name="Hyde A.S."/>
            <person name="Dick G.J."/>
            <person name="Hinrichs K.-U."/>
            <person name="Teske A.P."/>
        </authorList>
    </citation>
    <scope>NUCLEOTIDE SEQUENCE [LARGE SCALE GENOMIC DNA]</scope>
    <source>
        <strain evidence="2">DG-45</strain>
    </source>
</reference>
<feature type="domain" description="Cupin type-2" evidence="1">
    <location>
        <begin position="40"/>
        <end position="106"/>
    </location>
</feature>
<dbReference type="EMBL" id="LFWZ01000035">
    <property type="protein sequence ID" value="KON30304.1"/>
    <property type="molecule type" value="Genomic_DNA"/>
</dbReference>
<evidence type="ECO:0000259" key="1">
    <source>
        <dbReference type="Pfam" id="PF07883"/>
    </source>
</evidence>
<comment type="caution">
    <text evidence="2">The sequence shown here is derived from an EMBL/GenBank/DDBJ whole genome shotgun (WGS) entry which is preliminary data.</text>
</comment>
<dbReference type="Proteomes" id="UP000037210">
    <property type="component" value="Unassembled WGS sequence"/>
</dbReference>
<dbReference type="AlphaFoldDB" id="A0A0M0BPD9"/>
<proteinExistence type="predicted"/>